<evidence type="ECO:0000313" key="2">
    <source>
        <dbReference type="Proteomes" id="UP000186705"/>
    </source>
</evidence>
<keyword evidence="2" id="KW-1185">Reference proteome</keyword>
<dbReference type="GeneID" id="78274391"/>
<comment type="caution">
    <text evidence="1">The sequence shown here is derived from an EMBL/GenBank/DDBJ whole genome shotgun (WGS) entry which is preliminary data.</text>
</comment>
<name>A0A1U7NQT3_9FIRM</name>
<reference evidence="1 2" key="1">
    <citation type="submission" date="2016-11" db="EMBL/GenBank/DDBJ databases">
        <title>Description of two novel members of the family Erysipelotrichaceae: Ileibacterium lipovorans gen. nov., sp. nov. and Dubosiella newyorkensis, gen. nov., sp. nov.</title>
        <authorList>
            <person name="Cox L.M."/>
            <person name="Sohn J."/>
            <person name="Tyrrell K.L."/>
            <person name="Citron D.M."/>
            <person name="Lawson P.A."/>
            <person name="Patel N.B."/>
            <person name="Iizumi T."/>
            <person name="Perez-Perez G.I."/>
            <person name="Goldstein E.J."/>
            <person name="Blaser M.J."/>
        </authorList>
    </citation>
    <scope>NUCLEOTIDE SEQUENCE [LARGE SCALE GENOMIC DNA]</scope>
    <source>
        <strain evidence="1 2">NYU-BL-A4</strain>
    </source>
</reference>
<evidence type="ECO:0000313" key="1">
    <source>
        <dbReference type="EMBL" id="OLU47988.1"/>
    </source>
</evidence>
<gene>
    <name evidence="1" type="ORF">BO225_00275</name>
</gene>
<accession>A0A1U7NQT3</accession>
<sequence>MQYQESLQALLINKKKGISYRTQKPIFQLVFQTHHGIISLDVEENAFYAVMIGYSGLLKYEDHRVLSFGPWIKETMYPYPNRIDLSWLNS</sequence>
<proteinExistence type="predicted"/>
<dbReference type="RefSeq" id="WP_076340306.1">
    <property type="nucleotide sequence ID" value="NZ_CAMNTW010000065.1"/>
</dbReference>
<dbReference type="AlphaFoldDB" id="A0A1U7NQT3"/>
<protein>
    <submittedName>
        <fullName evidence="1">Uncharacterized protein</fullName>
    </submittedName>
</protein>
<dbReference type="Proteomes" id="UP000186705">
    <property type="component" value="Unassembled WGS sequence"/>
</dbReference>
<dbReference type="EMBL" id="MPKA01000020">
    <property type="protein sequence ID" value="OLU47988.1"/>
    <property type="molecule type" value="Genomic_DNA"/>
</dbReference>
<dbReference type="STRING" id="1862672.BO225_00275"/>
<organism evidence="1 2">
    <name type="scientific">Dubosiella newyorkensis</name>
    <dbReference type="NCBI Taxonomy" id="1862672"/>
    <lineage>
        <taxon>Bacteria</taxon>
        <taxon>Bacillati</taxon>
        <taxon>Bacillota</taxon>
        <taxon>Erysipelotrichia</taxon>
        <taxon>Erysipelotrichales</taxon>
        <taxon>Erysipelotrichaceae</taxon>
        <taxon>Dubosiella</taxon>
    </lineage>
</organism>